<name>A0A6G1MBL3_ORBOL</name>
<dbReference type="AlphaFoldDB" id="A0A6G1MBL3"/>
<reference evidence="2 3" key="1">
    <citation type="submission" date="2019-06" db="EMBL/GenBank/DDBJ databases">
        <authorList>
            <person name="Palmer J.M."/>
        </authorList>
    </citation>
    <scope>NUCLEOTIDE SEQUENCE [LARGE SCALE GENOMIC DNA]</scope>
    <source>
        <strain evidence="2 3">TWF106</strain>
    </source>
</reference>
<dbReference type="PROSITE" id="PS50181">
    <property type="entry name" value="FBOX"/>
    <property type="match status" value="1"/>
</dbReference>
<dbReference type="SUPFAM" id="SSF81383">
    <property type="entry name" value="F-box domain"/>
    <property type="match status" value="1"/>
</dbReference>
<protein>
    <submittedName>
        <fullName evidence="2">Uncharacterized protein</fullName>
    </submittedName>
</protein>
<feature type="region of interest" description="Disordered" evidence="1">
    <location>
        <begin position="1"/>
        <end position="23"/>
    </location>
</feature>
<dbReference type="InterPro" id="IPR001810">
    <property type="entry name" value="F-box_dom"/>
</dbReference>
<dbReference type="EMBL" id="WIWS01000016">
    <property type="protein sequence ID" value="KAF3225055.1"/>
    <property type="molecule type" value="Genomic_DNA"/>
</dbReference>
<accession>A0A6G1MBL3</accession>
<comment type="caution">
    <text evidence="2">The sequence shown here is derived from an EMBL/GenBank/DDBJ whole genome shotgun (WGS) entry which is preliminary data.</text>
</comment>
<gene>
    <name evidence="2" type="ORF">TWF106_002936</name>
</gene>
<proteinExistence type="predicted"/>
<sequence>MKQDTGSNAKSKLAAQQPTGTHEMDTLDSKCYFVKLPAELRTEILSYFPRWQLLKISTTCKDFRSTCLRHYIKEVHIRTSNRGGCLKLLERYPEFRLAVRYLKVDIFKSGKDKWARAKLWDPIDYYDTDDEDSSDLTLEDGIVADIPSEGTTITFEGRRVKLRRPQKPFNHRKVLGEIQFPKGLEYIGYHPKSCVPRFRTLDILKASFNTLTTLEIPGMALFRTQAYPWPSLSDFEGAEFQRDEEWSAMKKPRKVQMEAYEIFEEDLSYYVEAAKDSTRALIERRYSDGVKDLELLKLCVYDWDKCFELHLTYKVKPRESGIEVENMDEIIRNLYRNMDWFLDPDRI</sequence>
<evidence type="ECO:0000256" key="1">
    <source>
        <dbReference type="SAM" id="MobiDB-lite"/>
    </source>
</evidence>
<dbReference type="InterPro" id="IPR036047">
    <property type="entry name" value="F-box-like_dom_sf"/>
</dbReference>
<evidence type="ECO:0000313" key="2">
    <source>
        <dbReference type="EMBL" id="KAF3225055.1"/>
    </source>
</evidence>
<dbReference type="Proteomes" id="UP000472727">
    <property type="component" value="Unassembled WGS sequence"/>
</dbReference>
<dbReference type="Pfam" id="PF00646">
    <property type="entry name" value="F-box"/>
    <property type="match status" value="1"/>
</dbReference>
<feature type="compositionally biased region" description="Polar residues" evidence="1">
    <location>
        <begin position="1"/>
        <end position="20"/>
    </location>
</feature>
<dbReference type="CDD" id="cd09917">
    <property type="entry name" value="F-box_SF"/>
    <property type="match status" value="1"/>
</dbReference>
<evidence type="ECO:0000313" key="3">
    <source>
        <dbReference type="Proteomes" id="UP000472727"/>
    </source>
</evidence>
<organism evidence="2 3">
    <name type="scientific">Orbilia oligospora</name>
    <name type="common">Nematode-trapping fungus</name>
    <name type="synonym">Arthrobotrys oligospora</name>
    <dbReference type="NCBI Taxonomy" id="2813651"/>
    <lineage>
        <taxon>Eukaryota</taxon>
        <taxon>Fungi</taxon>
        <taxon>Dikarya</taxon>
        <taxon>Ascomycota</taxon>
        <taxon>Pezizomycotina</taxon>
        <taxon>Orbiliomycetes</taxon>
        <taxon>Orbiliales</taxon>
        <taxon>Orbiliaceae</taxon>
        <taxon>Orbilia</taxon>
    </lineage>
</organism>